<dbReference type="GO" id="GO:0000981">
    <property type="term" value="F:DNA-binding transcription factor activity, RNA polymerase II-specific"/>
    <property type="evidence" value="ECO:0007669"/>
    <property type="project" value="TreeGrafter"/>
</dbReference>
<evidence type="ECO:0000256" key="6">
    <source>
        <dbReference type="SAM" id="MobiDB-lite"/>
    </source>
</evidence>
<dbReference type="OrthoDB" id="10280802at2759"/>
<dbReference type="PANTHER" id="PTHR11988">
    <property type="entry name" value="THYROTROPH EMBRYONIC FACTOR RELATED"/>
    <property type="match status" value="1"/>
</dbReference>
<feature type="region of interest" description="Disordered" evidence="6">
    <location>
        <begin position="22"/>
        <end position="50"/>
    </location>
</feature>
<feature type="compositionally biased region" description="Acidic residues" evidence="6">
    <location>
        <begin position="469"/>
        <end position="480"/>
    </location>
</feature>
<dbReference type="VEuPathDB" id="FungiDB:PTTG_26253"/>
<keyword evidence="4" id="KW-0804">Transcription</keyword>
<name>A0A180GWY7_PUCT1</name>
<reference evidence="7" key="1">
    <citation type="submission" date="2009-11" db="EMBL/GenBank/DDBJ databases">
        <authorList>
            <consortium name="The Broad Institute Genome Sequencing Platform"/>
            <person name="Ward D."/>
            <person name="Feldgarden M."/>
            <person name="Earl A."/>
            <person name="Young S.K."/>
            <person name="Zeng Q."/>
            <person name="Koehrsen M."/>
            <person name="Alvarado L."/>
            <person name="Berlin A."/>
            <person name="Bochicchio J."/>
            <person name="Borenstein D."/>
            <person name="Chapman S.B."/>
            <person name="Chen Z."/>
            <person name="Engels R."/>
            <person name="Freedman E."/>
            <person name="Gellesch M."/>
            <person name="Goldberg J."/>
            <person name="Griggs A."/>
            <person name="Gujja S."/>
            <person name="Heilman E."/>
            <person name="Heiman D."/>
            <person name="Hepburn T."/>
            <person name="Howarth C."/>
            <person name="Jen D."/>
            <person name="Larson L."/>
            <person name="Lewis B."/>
            <person name="Mehta T."/>
            <person name="Park D."/>
            <person name="Pearson M."/>
            <person name="Roberts A."/>
            <person name="Saif S."/>
            <person name="Shea T."/>
            <person name="Shenoy N."/>
            <person name="Sisk P."/>
            <person name="Stolte C."/>
            <person name="Sykes S."/>
            <person name="Thomson T."/>
            <person name="Walk T."/>
            <person name="White J."/>
            <person name="Yandava C."/>
            <person name="Izard J."/>
            <person name="Baranova O.V."/>
            <person name="Blanton J.M."/>
            <person name="Tanner A.C."/>
            <person name="Dewhirst F.E."/>
            <person name="Haas B."/>
            <person name="Nusbaum C."/>
            <person name="Birren B."/>
        </authorList>
    </citation>
    <scope>NUCLEOTIDE SEQUENCE [LARGE SCALE GENOMIC DNA]</scope>
    <source>
        <strain evidence="7">1-1 BBBD Race 1</strain>
    </source>
</reference>
<reference evidence="7" key="2">
    <citation type="submission" date="2016-05" db="EMBL/GenBank/DDBJ databases">
        <title>Comparative analysis highlights variable genome content of wheat rusts and divergence of the mating loci.</title>
        <authorList>
            <person name="Cuomo C.A."/>
            <person name="Bakkeren G."/>
            <person name="Szabo L."/>
            <person name="Khalil H."/>
            <person name="Joly D."/>
            <person name="Goldberg J."/>
            <person name="Young S."/>
            <person name="Zeng Q."/>
            <person name="Fellers J."/>
        </authorList>
    </citation>
    <scope>NUCLEOTIDE SEQUENCE [LARGE SCALE GENOMIC DNA]</scope>
    <source>
        <strain evidence="7">1-1 BBBD Race 1</strain>
    </source>
</reference>
<dbReference type="EMBL" id="ADAS02000017">
    <property type="protein sequence ID" value="OAV96792.1"/>
    <property type="molecule type" value="Genomic_DNA"/>
</dbReference>
<evidence type="ECO:0000256" key="5">
    <source>
        <dbReference type="ARBA" id="ARBA00023242"/>
    </source>
</evidence>
<dbReference type="AlphaFoldDB" id="A0A180GWY7"/>
<evidence type="ECO:0000313" key="9">
    <source>
        <dbReference type="Proteomes" id="UP000005240"/>
    </source>
</evidence>
<feature type="region of interest" description="Disordered" evidence="6">
    <location>
        <begin position="332"/>
        <end position="354"/>
    </location>
</feature>
<protein>
    <submittedName>
        <fullName evidence="7 8">Uncharacterized protein</fullName>
    </submittedName>
</protein>
<reference evidence="8" key="4">
    <citation type="submission" date="2025-05" db="UniProtKB">
        <authorList>
            <consortium name="EnsemblFungi"/>
        </authorList>
    </citation>
    <scope>IDENTIFICATION</scope>
    <source>
        <strain evidence="8">isolate 1-1 / race 1 (BBBD)</strain>
    </source>
</reference>
<comment type="subcellular location">
    <subcellularLocation>
        <location evidence="1">Nucleus</location>
    </subcellularLocation>
</comment>
<accession>A0A180GWY7</accession>
<evidence type="ECO:0000256" key="3">
    <source>
        <dbReference type="ARBA" id="ARBA00023125"/>
    </source>
</evidence>
<reference evidence="8 9" key="3">
    <citation type="journal article" date="2017" name="G3 (Bethesda)">
        <title>Comparative analysis highlights variable genome content of wheat rusts and divergence of the mating loci.</title>
        <authorList>
            <person name="Cuomo C.A."/>
            <person name="Bakkeren G."/>
            <person name="Khalil H.B."/>
            <person name="Panwar V."/>
            <person name="Joly D."/>
            <person name="Linning R."/>
            <person name="Sakthikumar S."/>
            <person name="Song X."/>
            <person name="Adiconis X."/>
            <person name="Fan L."/>
            <person name="Goldberg J.M."/>
            <person name="Levin J.Z."/>
            <person name="Young S."/>
            <person name="Zeng Q."/>
            <person name="Anikster Y."/>
            <person name="Bruce M."/>
            <person name="Wang M."/>
            <person name="Yin C."/>
            <person name="McCallum B."/>
            <person name="Szabo L.J."/>
            <person name="Hulbert S."/>
            <person name="Chen X."/>
            <person name="Fellers J.P."/>
        </authorList>
    </citation>
    <scope>NUCLEOTIDE SEQUENCE</scope>
    <source>
        <strain evidence="8">isolate 1-1 / race 1 (BBBD)</strain>
        <strain evidence="9">Isolate 1-1 / race 1 (BBBD)</strain>
    </source>
</reference>
<dbReference type="EnsemblFungi" id="PTTG_26253-t43_1">
    <property type="protein sequence ID" value="PTTG_26253-t43_1-p1"/>
    <property type="gene ID" value="PTTG_26253"/>
</dbReference>
<evidence type="ECO:0000313" key="7">
    <source>
        <dbReference type="EMBL" id="OAV96792.1"/>
    </source>
</evidence>
<evidence type="ECO:0000256" key="4">
    <source>
        <dbReference type="ARBA" id="ARBA00023163"/>
    </source>
</evidence>
<keyword evidence="9" id="KW-1185">Reference proteome</keyword>
<sequence length="480" mass="53428">MSDQCQAYLFLRTLTRSSIAHKERMPPSAHLNSQAEHNAREGRTETVPSSEIKSSAVNELARQVRSIQFGWQEWSTMGLGGGSLICDILRNCPLLKNIAIDITFYECCKEPMLKALESLRHIKEFVILSNAGEDTKFLQWQADEIVNRLFSKWDLLETVELDRISFSRPDKMIESVQRPIPTLNCALRTIILHEPQLDEGELSWMLKSAFESMRTLTLITSLSKIDRAGLCRILKECTGPNLESLTLVVYGTFRTSKKQQVESPDDPNKNPGLLDIVFKSSSALRNLKSLSIKGDLVGSEFLNLLPQSIVKLGWSNNGKPVPASRLAKVLSNRREKEGRQGPPEPSHSQPNSHSNHYVRWLPNLKCFSVGMSYLWSDEKRRLILKALKARRVCHHGISDEEDSSDEEMSDSSDPPDGEDSVSDSSDSPDDEDSVSESSDPSGEEDSVSDSSDPSGEEDSVSDGHGSDPSDVEDSMSDSSL</sequence>
<proteinExistence type="predicted"/>
<dbReference type="GO" id="GO:0005634">
    <property type="term" value="C:nucleus"/>
    <property type="evidence" value="ECO:0007669"/>
    <property type="project" value="UniProtKB-SubCell"/>
</dbReference>
<dbReference type="InterPro" id="IPR040223">
    <property type="entry name" value="PAR_bZIP"/>
</dbReference>
<evidence type="ECO:0000313" key="8">
    <source>
        <dbReference type="EnsemblFungi" id="PTTG_26253-t43_1-p1"/>
    </source>
</evidence>
<dbReference type="PANTHER" id="PTHR11988:SF27">
    <property type="entry name" value="GH27708P"/>
    <property type="match status" value="1"/>
</dbReference>
<dbReference type="Gene3D" id="3.80.10.10">
    <property type="entry name" value="Ribonuclease Inhibitor"/>
    <property type="match status" value="1"/>
</dbReference>
<evidence type="ECO:0000256" key="1">
    <source>
        <dbReference type="ARBA" id="ARBA00004123"/>
    </source>
</evidence>
<dbReference type="GO" id="GO:0000978">
    <property type="term" value="F:RNA polymerase II cis-regulatory region sequence-specific DNA binding"/>
    <property type="evidence" value="ECO:0007669"/>
    <property type="project" value="TreeGrafter"/>
</dbReference>
<keyword evidence="5" id="KW-0539">Nucleus</keyword>
<gene>
    <name evidence="7" type="ORF">PTTG_26253</name>
</gene>
<dbReference type="InterPro" id="IPR032675">
    <property type="entry name" value="LRR_dom_sf"/>
</dbReference>
<feature type="compositionally biased region" description="Acidic residues" evidence="6">
    <location>
        <begin position="399"/>
        <end position="434"/>
    </location>
</feature>
<feature type="region of interest" description="Disordered" evidence="6">
    <location>
        <begin position="397"/>
        <end position="480"/>
    </location>
</feature>
<keyword evidence="2" id="KW-0805">Transcription regulation</keyword>
<evidence type="ECO:0000256" key="2">
    <source>
        <dbReference type="ARBA" id="ARBA00023015"/>
    </source>
</evidence>
<dbReference type="Proteomes" id="UP000005240">
    <property type="component" value="Unassembled WGS sequence"/>
</dbReference>
<organism evidence="7">
    <name type="scientific">Puccinia triticina (isolate 1-1 / race 1 (BBBD))</name>
    <name type="common">Brown leaf rust fungus</name>
    <dbReference type="NCBI Taxonomy" id="630390"/>
    <lineage>
        <taxon>Eukaryota</taxon>
        <taxon>Fungi</taxon>
        <taxon>Dikarya</taxon>
        <taxon>Basidiomycota</taxon>
        <taxon>Pucciniomycotina</taxon>
        <taxon>Pucciniomycetes</taxon>
        <taxon>Pucciniales</taxon>
        <taxon>Pucciniaceae</taxon>
        <taxon>Puccinia</taxon>
    </lineage>
</organism>
<keyword evidence="3" id="KW-0238">DNA-binding</keyword>